<keyword evidence="1" id="KW-0812">Transmembrane</keyword>
<evidence type="ECO:0000313" key="5">
    <source>
        <dbReference type="Proteomes" id="UP000199574"/>
    </source>
</evidence>
<dbReference type="RefSeq" id="WP_074674296.1">
    <property type="nucleotide sequence ID" value="NZ_FNTB01000001.1"/>
</dbReference>
<gene>
    <name evidence="3" type="ORF">SAMN05192540_3546</name>
    <name evidence="2" type="ORF">SAMN05192545_0948</name>
</gene>
<dbReference type="Proteomes" id="UP000199574">
    <property type="component" value="Chromosome I"/>
</dbReference>
<accession>A0A1H4TRK9</accession>
<proteinExistence type="predicted"/>
<dbReference type="OrthoDB" id="1524706at2"/>
<protein>
    <submittedName>
        <fullName evidence="3">Uncharacterized protein</fullName>
    </submittedName>
</protein>
<name>A0A1H4TRK9_9FLAO</name>
<sequence>MEFGVTAIGLASVALCAMPFVLTNRNRKIKEKKMMSSLNDIATTHHCKLTEYEIFGHYAIGMDTEKKFVFFVSKNGEELHEQYADLATIKTTEIANIGKSFARKEKITERLLLQLFPKNTNAPDVVFEFYDVEVNYQLSGEFQSIEKWNKAIKNLLKSN</sequence>
<keyword evidence="1" id="KW-0472">Membrane</keyword>
<reference evidence="3 4" key="1">
    <citation type="submission" date="2016-10" db="EMBL/GenBank/DDBJ databases">
        <authorList>
            <person name="de Groot N.N."/>
        </authorList>
    </citation>
    <scope>NUCLEOTIDE SEQUENCE [LARGE SCALE GENOMIC DNA]</scope>
    <source>
        <strain evidence="3 4">MAR_2009_71</strain>
    </source>
</reference>
<dbReference type="EMBL" id="LT629754">
    <property type="protein sequence ID" value="SDS19651.1"/>
    <property type="molecule type" value="Genomic_DNA"/>
</dbReference>
<reference evidence="2 5" key="2">
    <citation type="submission" date="2016-10" db="EMBL/GenBank/DDBJ databases">
        <authorList>
            <person name="Varghese N."/>
            <person name="Submissions S."/>
        </authorList>
    </citation>
    <scope>NUCLEOTIDE SEQUENCE [LARGE SCALE GENOMIC DNA]</scope>
    <source>
        <strain evidence="2 5">MAR_2009_60</strain>
    </source>
</reference>
<feature type="transmembrane region" description="Helical" evidence="1">
    <location>
        <begin position="6"/>
        <end position="24"/>
    </location>
</feature>
<organism evidence="3 4">
    <name type="scientific">Maribacter dokdonensis</name>
    <dbReference type="NCBI Taxonomy" id="320912"/>
    <lineage>
        <taxon>Bacteria</taxon>
        <taxon>Pseudomonadati</taxon>
        <taxon>Bacteroidota</taxon>
        <taxon>Flavobacteriia</taxon>
        <taxon>Flavobacteriales</taxon>
        <taxon>Flavobacteriaceae</taxon>
        <taxon>Maribacter</taxon>
    </lineage>
</organism>
<keyword evidence="1" id="KW-1133">Transmembrane helix</keyword>
<evidence type="ECO:0000313" key="3">
    <source>
        <dbReference type="EMBL" id="SEC58721.1"/>
    </source>
</evidence>
<dbReference type="Proteomes" id="UP000183038">
    <property type="component" value="Unassembled WGS sequence"/>
</dbReference>
<evidence type="ECO:0000313" key="4">
    <source>
        <dbReference type="Proteomes" id="UP000183038"/>
    </source>
</evidence>
<evidence type="ECO:0000256" key="1">
    <source>
        <dbReference type="SAM" id="Phobius"/>
    </source>
</evidence>
<dbReference type="EMBL" id="FNTB01000001">
    <property type="protein sequence ID" value="SEC58721.1"/>
    <property type="molecule type" value="Genomic_DNA"/>
</dbReference>
<evidence type="ECO:0000313" key="2">
    <source>
        <dbReference type="EMBL" id="SDS19651.1"/>
    </source>
</evidence>
<keyword evidence="5" id="KW-1185">Reference proteome</keyword>
<dbReference type="AlphaFoldDB" id="A0A1H4TRK9"/>
<dbReference type="GeneID" id="90593380"/>